<dbReference type="SMART" id="SM00360">
    <property type="entry name" value="RRM"/>
    <property type="match status" value="1"/>
</dbReference>
<organism evidence="3 4">
    <name type="scientific">Castanea mollissima</name>
    <name type="common">Chinese chestnut</name>
    <dbReference type="NCBI Taxonomy" id="60419"/>
    <lineage>
        <taxon>Eukaryota</taxon>
        <taxon>Viridiplantae</taxon>
        <taxon>Streptophyta</taxon>
        <taxon>Embryophyta</taxon>
        <taxon>Tracheophyta</taxon>
        <taxon>Spermatophyta</taxon>
        <taxon>Magnoliopsida</taxon>
        <taxon>eudicotyledons</taxon>
        <taxon>Gunneridae</taxon>
        <taxon>Pentapetalae</taxon>
        <taxon>rosids</taxon>
        <taxon>fabids</taxon>
        <taxon>Fagales</taxon>
        <taxon>Fagaceae</taxon>
        <taxon>Castanea</taxon>
    </lineage>
</organism>
<dbReference type="SUPFAM" id="SSF54928">
    <property type="entry name" value="RNA-binding domain, RBD"/>
    <property type="match status" value="1"/>
</dbReference>
<dbReference type="PANTHER" id="PTHR36309:SF1">
    <property type="entry name" value="RNA-BINDING (RRM_RBD_RNP MOTIFS) FAMILY PROTEIN"/>
    <property type="match status" value="1"/>
</dbReference>
<dbReference type="InterPro" id="IPR035979">
    <property type="entry name" value="RBD_domain_sf"/>
</dbReference>
<dbReference type="GO" id="GO:0003723">
    <property type="term" value="F:RNA binding"/>
    <property type="evidence" value="ECO:0007669"/>
    <property type="project" value="UniProtKB-UniRule"/>
</dbReference>
<dbReference type="EMBL" id="JRKL02000336">
    <property type="protein sequence ID" value="KAF3972416.1"/>
    <property type="molecule type" value="Genomic_DNA"/>
</dbReference>
<dbReference type="InterPro" id="IPR000504">
    <property type="entry name" value="RRM_dom"/>
</dbReference>
<dbReference type="Gene3D" id="3.30.70.330">
    <property type="match status" value="1"/>
</dbReference>
<keyword evidence="4" id="KW-1185">Reference proteome</keyword>
<keyword evidence="1" id="KW-0694">RNA-binding</keyword>
<dbReference type="OrthoDB" id="1913496at2759"/>
<dbReference type="PANTHER" id="PTHR36309">
    <property type="entry name" value="RNA-BINDING (RRM/RBD/RNP MOTIFS) FAMILY PROTEIN"/>
    <property type="match status" value="1"/>
</dbReference>
<dbReference type="Proteomes" id="UP000737018">
    <property type="component" value="Unassembled WGS sequence"/>
</dbReference>
<proteinExistence type="predicted"/>
<accession>A0A8J4W562</accession>
<gene>
    <name evidence="3" type="ORF">CMV_004087</name>
</gene>
<sequence>MPNPLFGHDDPYYHNHDPDADIDDEWFQALALFLSFSLVSISSQDIFSLYMASLSAQADYAAFEERRKRTVYIDNLSPQVTEPVVRTALNQFGNVKSVQFIPNFIEPRNIPQCALVEMENTRQAEAVLSEISQFPFMISGMPRPVRARPAEVGMFGDKPSMPGRTIRCRWLDENNPNFKVAQKTKALIWKNAAESAFLQKQVLQEEEKLARQQDETLKSNYKKFELIDGITTTDKTGPADKLAKHYNLKIALD</sequence>
<evidence type="ECO:0000256" key="1">
    <source>
        <dbReference type="PROSITE-ProRule" id="PRU00176"/>
    </source>
</evidence>
<dbReference type="CDD" id="cd00590">
    <property type="entry name" value="RRM_SF"/>
    <property type="match status" value="1"/>
</dbReference>
<evidence type="ECO:0000313" key="4">
    <source>
        <dbReference type="Proteomes" id="UP000737018"/>
    </source>
</evidence>
<dbReference type="InterPro" id="IPR053316">
    <property type="entry name" value="Epigenetic_reg_gene_expr"/>
</dbReference>
<dbReference type="AlphaFoldDB" id="A0A8J4W562"/>
<dbReference type="InterPro" id="IPR012677">
    <property type="entry name" value="Nucleotide-bd_a/b_plait_sf"/>
</dbReference>
<dbReference type="Pfam" id="PF00076">
    <property type="entry name" value="RRM_1"/>
    <property type="match status" value="1"/>
</dbReference>
<feature type="domain" description="RRM" evidence="2">
    <location>
        <begin position="69"/>
        <end position="152"/>
    </location>
</feature>
<reference evidence="3" key="1">
    <citation type="submission" date="2020-03" db="EMBL/GenBank/DDBJ databases">
        <title>Castanea mollissima Vanexum genome sequencing.</title>
        <authorList>
            <person name="Staton M."/>
        </authorList>
    </citation>
    <scope>NUCLEOTIDE SEQUENCE</scope>
    <source>
        <tissue evidence="3">Leaf</tissue>
    </source>
</reference>
<comment type="caution">
    <text evidence="3">The sequence shown here is derived from an EMBL/GenBank/DDBJ whole genome shotgun (WGS) entry which is preliminary data.</text>
</comment>
<protein>
    <recommendedName>
        <fullName evidence="2">RRM domain-containing protein</fullName>
    </recommendedName>
</protein>
<dbReference type="PROSITE" id="PS50102">
    <property type="entry name" value="RRM"/>
    <property type="match status" value="1"/>
</dbReference>
<evidence type="ECO:0000259" key="2">
    <source>
        <dbReference type="PROSITE" id="PS50102"/>
    </source>
</evidence>
<name>A0A8J4W562_9ROSI</name>
<evidence type="ECO:0000313" key="3">
    <source>
        <dbReference type="EMBL" id="KAF3972416.1"/>
    </source>
</evidence>